<gene>
    <name evidence="2" type="ORF">EZS28_013707</name>
</gene>
<protein>
    <submittedName>
        <fullName evidence="2">Uncharacterized protein</fullName>
    </submittedName>
</protein>
<dbReference type="AlphaFoldDB" id="A0A5J4W7I1"/>
<sequence length="241" mass="27335">MAFEEQKDNGIMKMKTRSQVSDLINVQNFAQVPTHAEQKIVLKALKDLQEIDQYETCLNEAKLKSKQIYSKFQQSQQHGQDKSQDSQQSNQSSMIETQVQTSGSNIDAVTQLMQKYVSEQGSSTQQSKTSGSIKGIDKLSFEDQASNEICRKLINFWQPNRNLVTHSEFLRNGAKEYWESRRLSWGDGAIVDFALRILCTGASEAPYERMISKARLLIGNRRWSTSPDTLQGFIKVAELGL</sequence>
<accession>A0A5J4W7I1</accession>
<dbReference type="EMBL" id="SNRW01003113">
    <property type="protein sequence ID" value="KAA6390770.1"/>
    <property type="molecule type" value="Genomic_DNA"/>
</dbReference>
<proteinExistence type="predicted"/>
<feature type="region of interest" description="Disordered" evidence="1">
    <location>
        <begin position="72"/>
        <end position="102"/>
    </location>
</feature>
<reference evidence="2 3" key="1">
    <citation type="submission" date="2019-03" db="EMBL/GenBank/DDBJ databases">
        <title>Single cell metagenomics reveals metabolic interactions within the superorganism composed of flagellate Streblomastix strix and complex community of Bacteroidetes bacteria on its surface.</title>
        <authorList>
            <person name="Treitli S.C."/>
            <person name="Kolisko M."/>
            <person name="Husnik F."/>
            <person name="Keeling P."/>
            <person name="Hampl V."/>
        </authorList>
    </citation>
    <scope>NUCLEOTIDE SEQUENCE [LARGE SCALE GENOMIC DNA]</scope>
    <source>
        <strain evidence="2">ST1C</strain>
    </source>
</reference>
<evidence type="ECO:0000313" key="2">
    <source>
        <dbReference type="EMBL" id="KAA6390770.1"/>
    </source>
</evidence>
<comment type="caution">
    <text evidence="2">The sequence shown here is derived from an EMBL/GenBank/DDBJ whole genome shotgun (WGS) entry which is preliminary data.</text>
</comment>
<organism evidence="2 3">
    <name type="scientific">Streblomastix strix</name>
    <dbReference type="NCBI Taxonomy" id="222440"/>
    <lineage>
        <taxon>Eukaryota</taxon>
        <taxon>Metamonada</taxon>
        <taxon>Preaxostyla</taxon>
        <taxon>Oxymonadida</taxon>
        <taxon>Streblomastigidae</taxon>
        <taxon>Streblomastix</taxon>
    </lineage>
</organism>
<name>A0A5J4W7I1_9EUKA</name>
<evidence type="ECO:0000313" key="3">
    <source>
        <dbReference type="Proteomes" id="UP000324800"/>
    </source>
</evidence>
<dbReference type="Proteomes" id="UP000324800">
    <property type="component" value="Unassembled WGS sequence"/>
</dbReference>
<evidence type="ECO:0000256" key="1">
    <source>
        <dbReference type="SAM" id="MobiDB-lite"/>
    </source>
</evidence>